<evidence type="ECO:0000313" key="1">
    <source>
        <dbReference type="EMBL" id="STO97545.1"/>
    </source>
</evidence>
<organism evidence="1 2">
    <name type="scientific">Helicobacter canis</name>
    <dbReference type="NCBI Taxonomy" id="29419"/>
    <lineage>
        <taxon>Bacteria</taxon>
        <taxon>Pseudomonadati</taxon>
        <taxon>Campylobacterota</taxon>
        <taxon>Epsilonproteobacteria</taxon>
        <taxon>Campylobacterales</taxon>
        <taxon>Helicobacteraceae</taxon>
        <taxon>Helicobacter</taxon>
    </lineage>
</organism>
<reference evidence="1 2" key="1">
    <citation type="submission" date="2018-06" db="EMBL/GenBank/DDBJ databases">
        <authorList>
            <consortium name="Pathogen Informatics"/>
            <person name="Doyle S."/>
        </authorList>
    </citation>
    <scope>NUCLEOTIDE SEQUENCE [LARGE SCALE GENOMIC DNA]</scope>
    <source>
        <strain evidence="1 2">NCTC12410</strain>
    </source>
</reference>
<gene>
    <name evidence="1" type="ORF">NCTC12410_01377</name>
</gene>
<proteinExistence type="predicted"/>
<dbReference type="RefSeq" id="WP_115011779.1">
    <property type="nucleotide sequence ID" value="NZ_UGHV01000001.1"/>
</dbReference>
<dbReference type="AlphaFoldDB" id="A0A377J5H3"/>
<evidence type="ECO:0000313" key="2">
    <source>
        <dbReference type="Proteomes" id="UP000254841"/>
    </source>
</evidence>
<sequence length="157" mass="18227">MTHLEKLVKSQIAAIYASLVGTQKYSAETTKSHITLWHSDFDESDMCFVIEVEAYCEKKASFSAYLYPHDKNRKAKCLKVLQEVLEVGGESFDEETQEDKEWYIMLPEYEEVDIDESLAEKFAVYFDKVKDRVYHFNQKIQADLLSQAGSKLEEFIA</sequence>
<dbReference type="EMBL" id="UGHV01000001">
    <property type="protein sequence ID" value="STO97545.1"/>
    <property type="molecule type" value="Genomic_DNA"/>
</dbReference>
<dbReference type="Proteomes" id="UP000254841">
    <property type="component" value="Unassembled WGS sequence"/>
</dbReference>
<protein>
    <submittedName>
        <fullName evidence="1">Uncharacterized protein</fullName>
    </submittedName>
</protein>
<dbReference type="OrthoDB" id="6346224at2"/>
<accession>A0A377J5H3</accession>
<name>A0A377J5H3_9HELI</name>